<name>A0A927BXQ6_9BACL</name>
<dbReference type="InterPro" id="IPR025874">
    <property type="entry name" value="DZR"/>
</dbReference>
<evidence type="ECO:0000259" key="2">
    <source>
        <dbReference type="Pfam" id="PF12773"/>
    </source>
</evidence>
<dbReference type="RefSeq" id="WP_190920943.1">
    <property type="nucleotide sequence ID" value="NZ_JACXIZ010000046.1"/>
</dbReference>
<evidence type="ECO:0000313" key="3">
    <source>
        <dbReference type="EMBL" id="MBD2847836.1"/>
    </source>
</evidence>
<feature type="domain" description="DZANK-type" evidence="2">
    <location>
        <begin position="97"/>
        <end position="151"/>
    </location>
</feature>
<dbReference type="Proteomes" id="UP000621560">
    <property type="component" value="Unassembled WGS sequence"/>
</dbReference>
<dbReference type="EMBL" id="JACXIZ010000046">
    <property type="protein sequence ID" value="MBD2847836.1"/>
    <property type="molecule type" value="Genomic_DNA"/>
</dbReference>
<gene>
    <name evidence="3" type="ORF">IDH44_21795</name>
</gene>
<organism evidence="3 4">
    <name type="scientific">Paenibacillus sabuli</name>
    <dbReference type="NCBI Taxonomy" id="2772509"/>
    <lineage>
        <taxon>Bacteria</taxon>
        <taxon>Bacillati</taxon>
        <taxon>Bacillota</taxon>
        <taxon>Bacilli</taxon>
        <taxon>Bacillales</taxon>
        <taxon>Paenibacillaceae</taxon>
        <taxon>Paenibacillus</taxon>
    </lineage>
</organism>
<keyword evidence="1" id="KW-0175">Coiled coil</keyword>
<keyword evidence="4" id="KW-1185">Reference proteome</keyword>
<comment type="caution">
    <text evidence="3">The sequence shown here is derived from an EMBL/GenBank/DDBJ whole genome shotgun (WGS) entry which is preliminary data.</text>
</comment>
<evidence type="ECO:0000256" key="1">
    <source>
        <dbReference type="SAM" id="Coils"/>
    </source>
</evidence>
<proteinExistence type="predicted"/>
<protein>
    <submittedName>
        <fullName evidence="3">Zinc ribbon domain-containing protein</fullName>
    </submittedName>
</protein>
<sequence length="157" mass="17364">MASFFDKMKQGASDAAKRAQLTVETQKLKSQASGKEKEMERVYARIGKAVYESHKAGDISASEAEVMDYCAELEEMETEIERLEFRIKTLKAVKTCDCGKVVAADVKFCPDCGKRFSDEPRQADTTGDIRVICSSCETENDMNAKYCISCGEDLAAV</sequence>
<dbReference type="Pfam" id="PF12773">
    <property type="entry name" value="DZR"/>
    <property type="match status" value="1"/>
</dbReference>
<feature type="coiled-coil region" evidence="1">
    <location>
        <begin position="59"/>
        <end position="93"/>
    </location>
</feature>
<accession>A0A927BXQ6</accession>
<dbReference type="AlphaFoldDB" id="A0A927BXQ6"/>
<evidence type="ECO:0000313" key="4">
    <source>
        <dbReference type="Proteomes" id="UP000621560"/>
    </source>
</evidence>
<reference evidence="3" key="1">
    <citation type="submission" date="2020-09" db="EMBL/GenBank/DDBJ databases">
        <title>A novel bacterium of genus Paenibacillus, isolated from South China Sea.</title>
        <authorList>
            <person name="Huang H."/>
            <person name="Mo K."/>
            <person name="Hu Y."/>
        </authorList>
    </citation>
    <scope>NUCLEOTIDE SEQUENCE</scope>
    <source>
        <strain evidence="3">IB182496</strain>
    </source>
</reference>